<name>D5EPS1_CORAD</name>
<dbReference type="RefSeq" id="WP_013044376.1">
    <property type="nucleotide sequence ID" value="NC_014008.1"/>
</dbReference>
<dbReference type="InterPro" id="IPR006311">
    <property type="entry name" value="TAT_signal"/>
</dbReference>
<gene>
    <name evidence="1" type="ordered locus">Caka_2638</name>
</gene>
<evidence type="ECO:0000313" key="2">
    <source>
        <dbReference type="Proteomes" id="UP000000925"/>
    </source>
</evidence>
<keyword evidence="2" id="KW-1185">Reference proteome</keyword>
<dbReference type="EMBL" id="CP001998">
    <property type="protein sequence ID" value="ADE55654.1"/>
    <property type="molecule type" value="Genomic_DNA"/>
</dbReference>
<proteinExistence type="predicted"/>
<evidence type="ECO:0000313" key="1">
    <source>
        <dbReference type="EMBL" id="ADE55654.1"/>
    </source>
</evidence>
<dbReference type="Proteomes" id="UP000000925">
    <property type="component" value="Chromosome"/>
</dbReference>
<sequence>MKWRRSISGSRAVFRRGVLLGLVLTTAASLFGSVRDSAAPFDQAYADELLRYIYRWHMDDAILADTLLDADEIVVYYRSVEPEVRDAQDRSKYLEVAMPFARLMVHLKKADYVIPELSIEVVGEHYKFLSAHHYPDLDLDDSLYETMRFPLKELFARLHETRNDGVFPSEASRKRLRAEALEEMEAAGYMDDLQNTDRTQITYIAPISIVSNELWCYWVNGRKFIHFTSDLDIEHPKFWDLAEVGVEIIDLDSQIVVTGVEQAGQNYFTKDYVGRILFNCIIHGQQLRREGDDLHIE</sequence>
<dbReference type="AlphaFoldDB" id="D5EPS1"/>
<dbReference type="KEGG" id="caa:Caka_2638"/>
<organism evidence="1 2">
    <name type="scientific">Coraliomargarita akajimensis (strain DSM 45221 / IAM 15411 / JCM 23193 / KCTC 12865 / 04OKA010-24)</name>
    <dbReference type="NCBI Taxonomy" id="583355"/>
    <lineage>
        <taxon>Bacteria</taxon>
        <taxon>Pseudomonadati</taxon>
        <taxon>Verrucomicrobiota</taxon>
        <taxon>Opitutia</taxon>
        <taxon>Puniceicoccales</taxon>
        <taxon>Coraliomargaritaceae</taxon>
        <taxon>Coraliomargarita</taxon>
    </lineage>
</organism>
<dbReference type="PROSITE" id="PS51318">
    <property type="entry name" value="TAT"/>
    <property type="match status" value="1"/>
</dbReference>
<reference evidence="1 2" key="1">
    <citation type="journal article" date="2010" name="Stand. Genomic Sci.">
        <title>Complete genome sequence of Coraliomargarita akajimensis type strain (04OKA010-24).</title>
        <authorList>
            <person name="Mavromatis K."/>
            <person name="Abt B."/>
            <person name="Brambilla E."/>
            <person name="Lapidus A."/>
            <person name="Copeland A."/>
            <person name="Deshpande S."/>
            <person name="Nolan M."/>
            <person name="Lucas S."/>
            <person name="Tice H."/>
            <person name="Cheng J.F."/>
            <person name="Han C."/>
            <person name="Detter J.C."/>
            <person name="Woyke T."/>
            <person name="Goodwin L."/>
            <person name="Pitluck S."/>
            <person name="Held B."/>
            <person name="Brettin T."/>
            <person name="Tapia R."/>
            <person name="Ivanova N."/>
            <person name="Mikhailova N."/>
            <person name="Pati A."/>
            <person name="Liolios K."/>
            <person name="Chen A."/>
            <person name="Palaniappan K."/>
            <person name="Land M."/>
            <person name="Hauser L."/>
            <person name="Chang Y.J."/>
            <person name="Jeffries C.D."/>
            <person name="Rohde M."/>
            <person name="Goker M."/>
            <person name="Bristow J."/>
            <person name="Eisen J.A."/>
            <person name="Markowitz V."/>
            <person name="Hugenholtz P."/>
            <person name="Klenk H.P."/>
            <person name="Kyrpides N.C."/>
        </authorList>
    </citation>
    <scope>NUCLEOTIDE SEQUENCE [LARGE SCALE GENOMIC DNA]</scope>
    <source>
        <strain evidence="2">DSM 45221 / IAM 15411 / JCM 23193 / KCTC 12865</strain>
    </source>
</reference>
<dbReference type="OrthoDB" id="3078461at2"/>
<dbReference type="HOGENOM" id="CLU_935997_0_0_0"/>
<accession>D5EPS1</accession>
<protein>
    <submittedName>
        <fullName evidence="1">Uncharacterized protein</fullName>
    </submittedName>
</protein>
<dbReference type="STRING" id="583355.Caka_2638"/>